<gene>
    <name evidence="1" type="ORF">ENN90_11365</name>
</gene>
<evidence type="ECO:0000313" key="1">
    <source>
        <dbReference type="EMBL" id="HDR52198.1"/>
    </source>
</evidence>
<name>A0A831LM83_9BACT</name>
<comment type="caution">
    <text evidence="1">The sequence shown here is derived from an EMBL/GenBank/DDBJ whole genome shotgun (WGS) entry which is preliminary data.</text>
</comment>
<dbReference type="AlphaFoldDB" id="A0A831LM83"/>
<dbReference type="Proteomes" id="UP000886047">
    <property type="component" value="Unassembled WGS sequence"/>
</dbReference>
<dbReference type="EMBL" id="DSDK01000624">
    <property type="protein sequence ID" value="HDR52198.1"/>
    <property type="molecule type" value="Genomic_DNA"/>
</dbReference>
<protein>
    <submittedName>
        <fullName evidence="1">Uncharacterized protein</fullName>
    </submittedName>
</protein>
<sequence>MKRQAKIIRSSDDDKRQIAIDSNNAIEIREFLNKNNLNKKFDLMCRTILAGIRNTELYDKENINNKCKDVTAMKFKGNLNPRIYCKEVKLRDKTLVIIASELHSSKKNKKNKSKEINLINKVGSYEYEIN</sequence>
<accession>A0A831LM83</accession>
<organism evidence="1">
    <name type="scientific">Mariniphaga anaerophila</name>
    <dbReference type="NCBI Taxonomy" id="1484053"/>
    <lineage>
        <taxon>Bacteria</taxon>
        <taxon>Pseudomonadati</taxon>
        <taxon>Bacteroidota</taxon>
        <taxon>Bacteroidia</taxon>
        <taxon>Marinilabiliales</taxon>
        <taxon>Prolixibacteraceae</taxon>
        <taxon>Mariniphaga</taxon>
    </lineage>
</organism>
<proteinExistence type="predicted"/>
<reference evidence="1" key="1">
    <citation type="journal article" date="2020" name="mSystems">
        <title>Genome- and Community-Level Interaction Insights into Carbon Utilization and Element Cycling Functions of Hydrothermarchaeota in Hydrothermal Sediment.</title>
        <authorList>
            <person name="Zhou Z."/>
            <person name="Liu Y."/>
            <person name="Xu W."/>
            <person name="Pan J."/>
            <person name="Luo Z.H."/>
            <person name="Li M."/>
        </authorList>
    </citation>
    <scope>NUCLEOTIDE SEQUENCE [LARGE SCALE GENOMIC DNA]</scope>
    <source>
        <strain evidence="1">SpSt-1217</strain>
    </source>
</reference>